<evidence type="ECO:0000313" key="2">
    <source>
        <dbReference type="EMBL" id="PRX47704.1"/>
    </source>
</evidence>
<reference evidence="2 3" key="1">
    <citation type="submission" date="2018-03" db="EMBL/GenBank/DDBJ databases">
        <title>Genomic Encyclopedia of Type Strains, Phase III (KMG-III): the genomes of soil and plant-associated and newly described type strains.</title>
        <authorList>
            <person name="Whitman W."/>
        </authorList>
    </citation>
    <scope>NUCLEOTIDE SEQUENCE [LARGE SCALE GENOMIC DNA]</scope>
    <source>
        <strain evidence="2 3">CGMCC 4.7125</strain>
    </source>
</reference>
<evidence type="ECO:0000256" key="1">
    <source>
        <dbReference type="SAM" id="MobiDB-lite"/>
    </source>
</evidence>
<name>A0A2T0LV50_9PSEU</name>
<proteinExistence type="predicted"/>
<comment type="caution">
    <text evidence="2">The sequence shown here is derived from an EMBL/GenBank/DDBJ whole genome shotgun (WGS) entry which is preliminary data.</text>
</comment>
<keyword evidence="3" id="KW-1185">Reference proteome</keyword>
<dbReference type="AlphaFoldDB" id="A0A2T0LV50"/>
<feature type="region of interest" description="Disordered" evidence="1">
    <location>
        <begin position="70"/>
        <end position="89"/>
    </location>
</feature>
<sequence length="89" mass="9837">MTEGSGDAELLTSILEHHLAIRRLEDLRLALIAEIDREGVARQAGYPGTVELVMDLLLLDRRQARRVVAEARDRAPLGAEHRGTSGRDP</sequence>
<gene>
    <name evidence="2" type="ORF">B0I33_105284</name>
</gene>
<evidence type="ECO:0000313" key="3">
    <source>
        <dbReference type="Proteomes" id="UP000238362"/>
    </source>
</evidence>
<evidence type="ECO:0008006" key="4">
    <source>
        <dbReference type="Google" id="ProtNLM"/>
    </source>
</evidence>
<accession>A0A2T0LV50</accession>
<protein>
    <recommendedName>
        <fullName evidence="4">DUF222 domain-containing protein</fullName>
    </recommendedName>
</protein>
<dbReference type="Proteomes" id="UP000238362">
    <property type="component" value="Unassembled WGS sequence"/>
</dbReference>
<organism evidence="2 3">
    <name type="scientific">Prauserella shujinwangii</name>
    <dbReference type="NCBI Taxonomy" id="1453103"/>
    <lineage>
        <taxon>Bacteria</taxon>
        <taxon>Bacillati</taxon>
        <taxon>Actinomycetota</taxon>
        <taxon>Actinomycetes</taxon>
        <taxon>Pseudonocardiales</taxon>
        <taxon>Pseudonocardiaceae</taxon>
        <taxon>Prauserella</taxon>
    </lineage>
</organism>
<dbReference type="EMBL" id="PVNH01000005">
    <property type="protein sequence ID" value="PRX47704.1"/>
    <property type="molecule type" value="Genomic_DNA"/>
</dbReference>